<comment type="catalytic activity">
    <reaction evidence="3">
        <text>uridine(13) in tRNA = pseudouridine(13) in tRNA</text>
        <dbReference type="Rhea" id="RHEA:42540"/>
        <dbReference type="Rhea" id="RHEA-COMP:10105"/>
        <dbReference type="Rhea" id="RHEA-COMP:10106"/>
        <dbReference type="ChEBI" id="CHEBI:65314"/>
        <dbReference type="ChEBI" id="CHEBI:65315"/>
        <dbReference type="EC" id="5.4.99.27"/>
    </reaction>
</comment>
<feature type="domain" description="TRUD" evidence="4">
    <location>
        <begin position="174"/>
        <end position="399"/>
    </location>
</feature>
<evidence type="ECO:0000256" key="1">
    <source>
        <dbReference type="ARBA" id="ARBA00007953"/>
    </source>
</evidence>
<evidence type="ECO:0000259" key="4">
    <source>
        <dbReference type="PROSITE" id="PS50984"/>
    </source>
</evidence>
<gene>
    <name evidence="5" type="primary">PUS7</name>
    <name evidence="3 5" type="synonym">truD</name>
</gene>
<dbReference type="InterPro" id="IPR042214">
    <property type="entry name" value="TruD_catalytic"/>
</dbReference>
<dbReference type="InterPro" id="IPR020103">
    <property type="entry name" value="PsdUridine_synth_cat_dom_sf"/>
</dbReference>
<evidence type="ECO:0000313" key="5">
    <source>
        <dbReference type="EMBL" id="AIF08701.1"/>
    </source>
</evidence>
<evidence type="ECO:0000256" key="2">
    <source>
        <dbReference type="ARBA" id="ARBA00023235"/>
    </source>
</evidence>
<keyword evidence="3" id="KW-0819">tRNA processing</keyword>
<dbReference type="Gene3D" id="3.30.70.3160">
    <property type="match status" value="1"/>
</dbReference>
<keyword evidence="2 3" id="KW-0413">Isomerase</keyword>
<organism evidence="5">
    <name type="scientific">uncultured marine group II/III euryarchaeote KM3_31_G10</name>
    <dbReference type="NCBI Taxonomy" id="1456433"/>
    <lineage>
        <taxon>Archaea</taxon>
        <taxon>Methanobacteriati</taxon>
        <taxon>Methanobacteriota</taxon>
        <taxon>environmental samples</taxon>
    </lineage>
</organism>
<dbReference type="PROSITE" id="PS50984">
    <property type="entry name" value="TRUD"/>
    <property type="match status" value="1"/>
</dbReference>
<dbReference type="Pfam" id="PF01142">
    <property type="entry name" value="TruD"/>
    <property type="match status" value="1"/>
</dbReference>
<evidence type="ECO:0000256" key="3">
    <source>
        <dbReference type="HAMAP-Rule" id="MF_01082"/>
    </source>
</evidence>
<dbReference type="SUPFAM" id="SSF55120">
    <property type="entry name" value="Pseudouridine synthase"/>
    <property type="match status" value="1"/>
</dbReference>
<dbReference type="Gene3D" id="1.10.1510.30">
    <property type="match status" value="1"/>
</dbReference>
<comment type="similarity">
    <text evidence="1 3">Belongs to the pseudouridine synthase TruD family.</text>
</comment>
<comment type="function">
    <text evidence="3">Could be responsible for synthesis of pseudouridine from uracil-13 in transfer RNAs.</text>
</comment>
<dbReference type="EMBL" id="KF900839">
    <property type="protein sequence ID" value="AIF08701.1"/>
    <property type="molecule type" value="Genomic_DNA"/>
</dbReference>
<accession>A0A075GXU3</accession>
<dbReference type="NCBIfam" id="TIGR00094">
    <property type="entry name" value="tRNA_TruD_broad"/>
    <property type="match status" value="1"/>
</dbReference>
<sequence>MDSEQLAESLGLNSWVCLGDGIGGLLKVRVEDFRVEEQADAPALDPKGRFTIARITLTDWETNRFVNRLARALKMSRNRIWFSGTKDKRAVTTQLFVIDAHQQKVADVEIKDVEIEVLGRSHQKVKMGDHSSNRFTVTIRGCAEKDGSPMQIDRALEEIEMIRSQLEEKLGDGRFPNWVGPQRFGATRPVTPVVGRHVVNGDFESAVNEYLGMAGLNEMEQVANFRTLWRDSGDVEAAIEAIPQHLGYEMSMLNSLKSRPDDWVAAFRKLPNNLQLMTVHSLQSMAFNHALGARIESGLSITLPIEGDVVGPVGDKGKINTGKLSIVTSDTRPRISRNCLLGRLAVTGTLPGSEGTQPVGEMADIEAKVFEELELSEIDWHVKAIPRLTTKGTRRALAGQFSDFACEEVSQIDLTESNEKWAKGPSEGDRWHPEGCCIRFRFSLPPGTYATTLLREFTRAPLHQS</sequence>
<feature type="active site" description="Nucleophile" evidence="3">
    <location>
        <position position="87"/>
    </location>
</feature>
<name>A0A075GXU3_9EURY</name>
<dbReference type="HAMAP" id="MF_01082">
    <property type="entry name" value="TruD"/>
    <property type="match status" value="1"/>
</dbReference>
<dbReference type="GO" id="GO:0003723">
    <property type="term" value="F:RNA binding"/>
    <property type="evidence" value="ECO:0007669"/>
    <property type="project" value="InterPro"/>
</dbReference>
<dbReference type="GO" id="GO:0031119">
    <property type="term" value="P:tRNA pseudouridine synthesis"/>
    <property type="evidence" value="ECO:0007669"/>
    <property type="project" value="UniProtKB-UniRule"/>
</dbReference>
<dbReference type="PIRSF" id="PIRSF037016">
    <property type="entry name" value="Pseudouridin_synth_euk_prd"/>
    <property type="match status" value="1"/>
</dbReference>
<dbReference type="InterPro" id="IPR001656">
    <property type="entry name" value="PsdUridine_synth_TruD"/>
</dbReference>
<dbReference type="EC" id="5.4.99.27" evidence="3"/>
<dbReference type="CDD" id="cd01291">
    <property type="entry name" value="PseudoU_synth"/>
    <property type="match status" value="1"/>
</dbReference>
<protein>
    <recommendedName>
        <fullName evidence="3">Probable tRNA pseudouridine synthase D</fullName>
        <ecNumber evidence="3">5.4.99.27</ecNumber>
    </recommendedName>
    <alternativeName>
        <fullName evidence="3">tRNA pseudouridine(13) synthase</fullName>
    </alternativeName>
    <alternativeName>
        <fullName evidence="3">tRNA pseudouridylate synthase D</fullName>
    </alternativeName>
    <alternativeName>
        <fullName evidence="3">tRNA-uridine isomerase D</fullName>
    </alternativeName>
</protein>
<dbReference type="AlphaFoldDB" id="A0A075GXU3"/>
<proteinExistence type="inferred from homology"/>
<dbReference type="PANTHER" id="PTHR13326:SF21">
    <property type="entry name" value="PSEUDOURIDYLATE SYNTHASE PUS7L"/>
    <property type="match status" value="1"/>
</dbReference>
<dbReference type="PANTHER" id="PTHR13326">
    <property type="entry name" value="TRNA PSEUDOURIDINE SYNTHASE D"/>
    <property type="match status" value="1"/>
</dbReference>
<dbReference type="GO" id="GO:0160150">
    <property type="term" value="F:tRNA pseudouridine(13) synthase activity"/>
    <property type="evidence" value="ECO:0007669"/>
    <property type="project" value="UniProtKB-EC"/>
</dbReference>
<dbReference type="InterPro" id="IPR011760">
    <property type="entry name" value="PsdUridine_synth_TruD_insert"/>
</dbReference>
<dbReference type="Gene3D" id="3.30.2350.20">
    <property type="entry name" value="TruD, catalytic domain"/>
    <property type="match status" value="1"/>
</dbReference>
<reference evidence="5" key="1">
    <citation type="journal article" date="2014" name="Genome Biol. Evol.">
        <title>Pangenome evidence for extensive interdomain horizontal transfer affecting lineage core and shell genes in uncultured planktonic thaumarchaeota and euryarchaeota.</title>
        <authorList>
            <person name="Deschamps P."/>
            <person name="Zivanovic Y."/>
            <person name="Moreira D."/>
            <person name="Rodriguez-Valera F."/>
            <person name="Lopez-Garcia P."/>
        </authorList>
    </citation>
    <scope>NUCLEOTIDE SEQUENCE</scope>
</reference>